<dbReference type="RefSeq" id="XP_070886564.1">
    <property type="nucleotide sequence ID" value="XM_071035469.1"/>
</dbReference>
<name>A0ABR4LSV5_9EURO</name>
<comment type="caution">
    <text evidence="7">The sequence shown here is derived from an EMBL/GenBank/DDBJ whole genome shotgun (WGS) entry which is preliminary data.</text>
</comment>
<organism evidence="7 8">
    <name type="scientific">Aspergillus lucknowensis</name>
    <dbReference type="NCBI Taxonomy" id="176173"/>
    <lineage>
        <taxon>Eukaryota</taxon>
        <taxon>Fungi</taxon>
        <taxon>Dikarya</taxon>
        <taxon>Ascomycota</taxon>
        <taxon>Pezizomycotina</taxon>
        <taxon>Eurotiomycetes</taxon>
        <taxon>Eurotiomycetidae</taxon>
        <taxon>Eurotiales</taxon>
        <taxon>Aspergillaceae</taxon>
        <taxon>Aspergillus</taxon>
        <taxon>Aspergillus subgen. Nidulantes</taxon>
    </lineage>
</organism>
<evidence type="ECO:0000256" key="1">
    <source>
        <dbReference type="ARBA" id="ARBA00023015"/>
    </source>
</evidence>
<evidence type="ECO:0000256" key="5">
    <source>
        <dbReference type="SAM" id="MobiDB-lite"/>
    </source>
</evidence>
<accession>A0ABR4LSV5</accession>
<keyword evidence="4" id="KW-0539">Nucleus</keyword>
<dbReference type="InterPro" id="IPR036864">
    <property type="entry name" value="Zn2-C6_fun-type_DNA-bd_sf"/>
</dbReference>
<dbReference type="SMART" id="SM00066">
    <property type="entry name" value="GAL4"/>
    <property type="match status" value="1"/>
</dbReference>
<keyword evidence="8" id="KW-1185">Reference proteome</keyword>
<dbReference type="GeneID" id="98150541"/>
<proteinExistence type="predicted"/>
<feature type="compositionally biased region" description="Polar residues" evidence="5">
    <location>
        <begin position="112"/>
        <end position="128"/>
    </location>
</feature>
<evidence type="ECO:0000313" key="7">
    <source>
        <dbReference type="EMBL" id="KAL2867585.1"/>
    </source>
</evidence>
<dbReference type="CDD" id="cd00067">
    <property type="entry name" value="GAL4"/>
    <property type="match status" value="1"/>
</dbReference>
<reference evidence="7 8" key="1">
    <citation type="submission" date="2024-07" db="EMBL/GenBank/DDBJ databases">
        <title>Section-level genome sequencing and comparative genomics of Aspergillus sections Usti and Cavernicolus.</title>
        <authorList>
            <consortium name="Lawrence Berkeley National Laboratory"/>
            <person name="Nybo J.L."/>
            <person name="Vesth T.C."/>
            <person name="Theobald S."/>
            <person name="Frisvad J.C."/>
            <person name="Larsen T.O."/>
            <person name="Kjaerboelling I."/>
            <person name="Rothschild-Mancinelli K."/>
            <person name="Lyhne E.K."/>
            <person name="Kogle M.E."/>
            <person name="Barry K."/>
            <person name="Clum A."/>
            <person name="Na H."/>
            <person name="Ledsgaard L."/>
            <person name="Lin J."/>
            <person name="Lipzen A."/>
            <person name="Kuo A."/>
            <person name="Riley R."/>
            <person name="Mondo S."/>
            <person name="Labutti K."/>
            <person name="Haridas S."/>
            <person name="Pangalinan J."/>
            <person name="Salamov A.A."/>
            <person name="Simmons B.A."/>
            <person name="Magnuson J.K."/>
            <person name="Chen J."/>
            <person name="Drula E."/>
            <person name="Henrissat B."/>
            <person name="Wiebenga A."/>
            <person name="Lubbers R.J."/>
            <person name="Gomes A.C."/>
            <person name="Macurrencykelacurrency M.R."/>
            <person name="Stajich J."/>
            <person name="Grigoriev I.V."/>
            <person name="Mortensen U.H."/>
            <person name="De Vries R.P."/>
            <person name="Baker S.E."/>
            <person name="Andersen M.R."/>
        </authorList>
    </citation>
    <scope>NUCLEOTIDE SEQUENCE [LARGE SCALE GENOMIC DNA]</scope>
    <source>
        <strain evidence="7 8">CBS 449.75</strain>
    </source>
</reference>
<sequence>MDMPKLSKTCDQCKSRKVRCVSQYPYSPYPTNPSRSRPSETPNSLALVCNYCEKRGLPCHFGVKKSRVKQRVRREGQLDSPLDEYQQARMAAPRAGSLASSLEQLPHYPTDGETTTSTVRSIQSNPQQRKLDFQPEKLYIDYILDDRGAASRCRGGRSLVKAHDHYVGSSGIAFFSDRRIASISERLHHRKLTDIIERLANGMRDRTSRTIRVLNAAPASMELATQSRGLYIAGQSPPSKQLNPH</sequence>
<evidence type="ECO:0000256" key="2">
    <source>
        <dbReference type="ARBA" id="ARBA00023125"/>
    </source>
</evidence>
<evidence type="ECO:0000256" key="4">
    <source>
        <dbReference type="ARBA" id="ARBA00023242"/>
    </source>
</evidence>
<dbReference type="Proteomes" id="UP001610432">
    <property type="component" value="Unassembled WGS sequence"/>
</dbReference>
<dbReference type="PROSITE" id="PS50048">
    <property type="entry name" value="ZN2_CY6_FUNGAL_2"/>
    <property type="match status" value="1"/>
</dbReference>
<keyword evidence="1" id="KW-0805">Transcription regulation</keyword>
<keyword evidence="2" id="KW-0238">DNA-binding</keyword>
<dbReference type="SUPFAM" id="SSF57701">
    <property type="entry name" value="Zn2/Cys6 DNA-binding domain"/>
    <property type="match status" value="1"/>
</dbReference>
<feature type="region of interest" description="Disordered" evidence="5">
    <location>
        <begin position="104"/>
        <end position="128"/>
    </location>
</feature>
<evidence type="ECO:0000313" key="8">
    <source>
        <dbReference type="Proteomes" id="UP001610432"/>
    </source>
</evidence>
<evidence type="ECO:0000259" key="6">
    <source>
        <dbReference type="PROSITE" id="PS50048"/>
    </source>
</evidence>
<dbReference type="EMBL" id="JBFXLQ010000018">
    <property type="protein sequence ID" value="KAL2867585.1"/>
    <property type="molecule type" value="Genomic_DNA"/>
</dbReference>
<dbReference type="Gene3D" id="4.10.240.10">
    <property type="entry name" value="Zn(2)-C6 fungal-type DNA-binding domain"/>
    <property type="match status" value="1"/>
</dbReference>
<dbReference type="InterPro" id="IPR001138">
    <property type="entry name" value="Zn2Cys6_DnaBD"/>
</dbReference>
<gene>
    <name evidence="7" type="ORF">BJX67DRAFT_80131</name>
</gene>
<keyword evidence="3" id="KW-0804">Transcription</keyword>
<protein>
    <recommendedName>
        <fullName evidence="6">Zn(2)-C6 fungal-type domain-containing protein</fullName>
    </recommendedName>
</protein>
<feature type="domain" description="Zn(2)-C6 fungal-type" evidence="6">
    <location>
        <begin position="9"/>
        <end position="61"/>
    </location>
</feature>
<evidence type="ECO:0000256" key="3">
    <source>
        <dbReference type="ARBA" id="ARBA00023163"/>
    </source>
</evidence>